<gene>
    <name evidence="6" type="ORF">R5A26_23240</name>
</gene>
<protein>
    <submittedName>
        <fullName evidence="6">LysR substrate-binding domain-containing protein</fullName>
    </submittedName>
</protein>
<dbReference type="PANTHER" id="PTHR30419">
    <property type="entry name" value="HTH-TYPE TRANSCRIPTIONAL REGULATOR YBHD"/>
    <property type="match status" value="1"/>
</dbReference>
<reference evidence="6 7" key="1">
    <citation type="submission" date="2023-10" db="EMBL/GenBank/DDBJ databases">
        <title>Characterization of rhizosphere-enriched actinobacteria from wheat plants lab-grown on chernevaya soil.</title>
        <authorList>
            <person name="Tikhonova E.N."/>
            <person name="Konopkin A."/>
            <person name="Kravchenko I.K."/>
        </authorList>
    </citation>
    <scope>NUCLEOTIDE SEQUENCE [LARGE SCALE GENOMIC DNA]</scope>
    <source>
        <strain evidence="6 7">RR29</strain>
    </source>
</reference>
<evidence type="ECO:0000256" key="1">
    <source>
        <dbReference type="ARBA" id="ARBA00009437"/>
    </source>
</evidence>
<comment type="similarity">
    <text evidence="1">Belongs to the LysR transcriptional regulatory family.</text>
</comment>
<evidence type="ECO:0000256" key="2">
    <source>
        <dbReference type="ARBA" id="ARBA00023015"/>
    </source>
</evidence>
<evidence type="ECO:0000256" key="4">
    <source>
        <dbReference type="ARBA" id="ARBA00023163"/>
    </source>
</evidence>
<dbReference type="PROSITE" id="PS50931">
    <property type="entry name" value="HTH_LYSR"/>
    <property type="match status" value="1"/>
</dbReference>
<dbReference type="Gene3D" id="1.10.10.10">
    <property type="entry name" value="Winged helix-like DNA-binding domain superfamily/Winged helix DNA-binding domain"/>
    <property type="match status" value="1"/>
</dbReference>
<evidence type="ECO:0000313" key="6">
    <source>
        <dbReference type="EMBL" id="MDV7218869.1"/>
    </source>
</evidence>
<accession>A0ABU4FE48</accession>
<keyword evidence="7" id="KW-1185">Reference proteome</keyword>
<feature type="domain" description="HTH lysR-type" evidence="5">
    <location>
        <begin position="6"/>
        <end position="63"/>
    </location>
</feature>
<evidence type="ECO:0000259" key="5">
    <source>
        <dbReference type="PROSITE" id="PS50931"/>
    </source>
</evidence>
<proteinExistence type="inferred from homology"/>
<organism evidence="6 7">
    <name type="scientific">Streptomyces prunicolor</name>
    <dbReference type="NCBI Taxonomy" id="67348"/>
    <lineage>
        <taxon>Bacteria</taxon>
        <taxon>Bacillati</taxon>
        <taxon>Actinomycetota</taxon>
        <taxon>Actinomycetes</taxon>
        <taxon>Kitasatosporales</taxon>
        <taxon>Streptomycetaceae</taxon>
        <taxon>Streptomyces</taxon>
    </lineage>
</organism>
<dbReference type="InterPro" id="IPR005119">
    <property type="entry name" value="LysR_subst-bd"/>
</dbReference>
<dbReference type="SUPFAM" id="SSF46785">
    <property type="entry name" value="Winged helix' DNA-binding domain"/>
    <property type="match status" value="1"/>
</dbReference>
<evidence type="ECO:0000313" key="7">
    <source>
        <dbReference type="Proteomes" id="UP001187346"/>
    </source>
</evidence>
<dbReference type="InterPro" id="IPR000847">
    <property type="entry name" value="LysR_HTH_N"/>
</dbReference>
<dbReference type="Pfam" id="PF00126">
    <property type="entry name" value="HTH_1"/>
    <property type="match status" value="1"/>
</dbReference>
<dbReference type="CDD" id="cd08440">
    <property type="entry name" value="PBP2_LTTR_like_4"/>
    <property type="match status" value="1"/>
</dbReference>
<dbReference type="Gene3D" id="3.40.190.290">
    <property type="match status" value="1"/>
</dbReference>
<dbReference type="Proteomes" id="UP001187346">
    <property type="component" value="Unassembled WGS sequence"/>
</dbReference>
<keyword evidence="2" id="KW-0805">Transcription regulation</keyword>
<sequence length="315" mass="33640">MKHADLSLRQLNTFVAVAKAGSFAAASEQLFLSPSVLSRTVASIERTVGTALFDRTARRVELTATGRELLTIAERVMATHQHGMRDLAQFMEGFRGTVTVATLPSVAAILIPPAASVFRKLNPDVSLRVLDGPAGDVVGHMTAGDADMAVTWDNHFPRQQFRVRPLVKDRFVAILPKGHPRANQAAVTWTELAADPFITLQSDTSARALTDRTYAQLGTAGPVLVEARNISTVGGLVGAGMGVAAMTAMVGSLVTFADVVTVPLVEPEVERILSVVEPIGAVVSPATAKFVDVLLALRDAKVELPRWIEWLSATD</sequence>
<keyword evidence="4" id="KW-0804">Transcription</keyword>
<dbReference type="RefSeq" id="WP_266865366.1">
    <property type="nucleotide sequence ID" value="NZ_JAPEMW010000001.1"/>
</dbReference>
<name>A0ABU4FE48_9ACTN</name>
<evidence type="ECO:0000256" key="3">
    <source>
        <dbReference type="ARBA" id="ARBA00023125"/>
    </source>
</evidence>
<keyword evidence="3" id="KW-0238">DNA-binding</keyword>
<dbReference type="InterPro" id="IPR036388">
    <property type="entry name" value="WH-like_DNA-bd_sf"/>
</dbReference>
<comment type="caution">
    <text evidence="6">The sequence shown here is derived from an EMBL/GenBank/DDBJ whole genome shotgun (WGS) entry which is preliminary data.</text>
</comment>
<dbReference type="Pfam" id="PF03466">
    <property type="entry name" value="LysR_substrate"/>
    <property type="match status" value="1"/>
</dbReference>
<dbReference type="InterPro" id="IPR050950">
    <property type="entry name" value="HTH-type_LysR_regulators"/>
</dbReference>
<dbReference type="SUPFAM" id="SSF53850">
    <property type="entry name" value="Periplasmic binding protein-like II"/>
    <property type="match status" value="1"/>
</dbReference>
<dbReference type="InterPro" id="IPR036390">
    <property type="entry name" value="WH_DNA-bd_sf"/>
</dbReference>
<dbReference type="EMBL" id="JAWMAJ010000077">
    <property type="protein sequence ID" value="MDV7218869.1"/>
    <property type="molecule type" value="Genomic_DNA"/>
</dbReference>